<dbReference type="InterPro" id="IPR011708">
    <property type="entry name" value="DNA_pol3_alpha_NTPase_dom"/>
</dbReference>
<evidence type="ECO:0000256" key="5">
    <source>
        <dbReference type="ARBA" id="ARBA00022490"/>
    </source>
</evidence>
<evidence type="ECO:0000256" key="6">
    <source>
        <dbReference type="ARBA" id="ARBA00022679"/>
    </source>
</evidence>
<dbReference type="InterPro" id="IPR003141">
    <property type="entry name" value="Pol/His_phosphatase_N"/>
</dbReference>
<sequence>MSFTEFHARSAFSFLHGASLPETMVARAAALGYSSIAITDRLGFQGSARAHATAREHGIRAHVGTILESHGRPSVVALAATRQGYSQLCQHLTTHLGSAGLQPASQPQPSPPREATLLIDHWNIENWKFDHGVIATTGDRDFQLPRLLLQGKKQEAESHLQQLIQQFGHGNLYIQLTRHHLRDDPRLNRQLIELAHQLRLPLIASNAPLHATRADRLLCDAFTCLRHHTTLDQAGALLAPNGERHLKSPRQMGELFADLPEAIANTQRLAERLEFTLENLGYQFPDAHDASDHPLSLPEQATQLRRHTYHGAHLRYGTLTRKIKAQLEHELALIQKLGFQGYFLIVHDIMDFAKAHGIFCQGRGSAANSAVCYALGITNVDPIGGGLLFERFLSENRRSWPDIDIDFPSGERRELVIQHVFEKYGPRGAAMTANVITYRPRSAFREMSKVLGFPPAIADRFSDIHASPRSGETGSKEPPANREKEFATPSATTPASSTPCLSLHTDHSALGTPAKRAITPAQRDLFTAAGIPASHPRLPALHHLYHAVLALPRHLGQHSGGMIICDRGLDHIVPLQPASMPGRTIVQWDKDDCEDLGIVKVDLLGLGMLAAIEDSLAICEKRGHPIDPATIPKDDPAVFELLCRADTIGTFQVESRAQMATLPIMRPQNFYDLAIEVAIIRPGPIVGDLLHPYLNRRQGIHDVDYIHPSLEPILHRTLGVPLFQEQVLRMAMTLADFDGSEADELRRAMAFKRADEKMERIATKLRQRMSEKGILLDAQEKVIQSIGSFALYGFPESHAISFALIAYLSCWIKVHHPAEFYCGLINNQPMGFYSVNTLIEDAKRHRVRSKPISVVHSSYATTVLDNHHLRLGLHRLKGLKKSTAQRLVDERNERPFESLPDFLRRVAPNDKERRLLAASGALNPLPEVEHRRHALWQSELPLFDDLFSRSCGGNTALHREAIHPTSNIHHPSSSLLPPMSDSERLAADLSLTGSTTGPHPMALWRAGLQPASTNSPDAKHRTSSLPTSHSALGTGAKRPYRATELHKLPHGLPVTIAGMVICRQRPSTAKGHCFISLEDETGIANLFVPRDTFHAYKLLITTEPFLLIEGRLQISEGGQPTVYTTALFPLPGITADHAAGSHDFH</sequence>
<dbReference type="Proteomes" id="UP001596472">
    <property type="component" value="Unassembled WGS sequence"/>
</dbReference>
<dbReference type="Pfam" id="PF07733">
    <property type="entry name" value="DNA_pol3_alpha"/>
    <property type="match status" value="2"/>
</dbReference>
<dbReference type="SMART" id="SM00481">
    <property type="entry name" value="POLIIIAc"/>
    <property type="match status" value="1"/>
</dbReference>
<dbReference type="CDD" id="cd04485">
    <property type="entry name" value="DnaE_OBF"/>
    <property type="match status" value="1"/>
</dbReference>
<dbReference type="InterPro" id="IPR029460">
    <property type="entry name" value="DNAPol_HHH"/>
</dbReference>
<dbReference type="SUPFAM" id="SSF160975">
    <property type="entry name" value="AF1531-like"/>
    <property type="match status" value="1"/>
</dbReference>
<evidence type="ECO:0000259" key="14">
    <source>
        <dbReference type="SMART" id="SM00481"/>
    </source>
</evidence>
<dbReference type="InterPro" id="IPR004805">
    <property type="entry name" value="DnaE2/DnaE/PolC"/>
</dbReference>
<keyword evidence="16" id="KW-1185">Reference proteome</keyword>
<feature type="compositionally biased region" description="Low complexity" evidence="13">
    <location>
        <begin position="487"/>
        <end position="499"/>
    </location>
</feature>
<evidence type="ECO:0000256" key="13">
    <source>
        <dbReference type="SAM" id="MobiDB-lite"/>
    </source>
</evidence>
<dbReference type="EMBL" id="JBHTBS010000010">
    <property type="protein sequence ID" value="MFC7338818.1"/>
    <property type="molecule type" value="Genomic_DNA"/>
</dbReference>
<dbReference type="PANTHER" id="PTHR32294:SF4">
    <property type="entry name" value="ERROR-PRONE DNA POLYMERASE"/>
    <property type="match status" value="1"/>
</dbReference>
<dbReference type="RefSeq" id="WP_379714685.1">
    <property type="nucleotide sequence ID" value="NZ_JBHTBS010000010.1"/>
</dbReference>
<keyword evidence="9" id="KW-0227">DNA damage</keyword>
<dbReference type="PANTHER" id="PTHR32294">
    <property type="entry name" value="DNA POLYMERASE III SUBUNIT ALPHA"/>
    <property type="match status" value="1"/>
</dbReference>
<reference evidence="16" key="1">
    <citation type="journal article" date="2019" name="Int. J. Syst. Evol. Microbiol.">
        <title>The Global Catalogue of Microorganisms (GCM) 10K type strain sequencing project: providing services to taxonomists for standard genome sequencing and annotation.</title>
        <authorList>
            <consortium name="The Broad Institute Genomics Platform"/>
            <consortium name="The Broad Institute Genome Sequencing Center for Infectious Disease"/>
            <person name="Wu L."/>
            <person name="Ma J."/>
        </authorList>
    </citation>
    <scope>NUCLEOTIDE SEQUENCE [LARGE SCALE GENOMIC DNA]</scope>
    <source>
        <strain evidence="16">CGMCC 4.1467</strain>
    </source>
</reference>
<feature type="region of interest" description="Disordered" evidence="13">
    <location>
        <begin position="1010"/>
        <end position="1034"/>
    </location>
</feature>
<evidence type="ECO:0000256" key="8">
    <source>
        <dbReference type="ARBA" id="ARBA00022705"/>
    </source>
</evidence>
<keyword evidence="11" id="KW-0234">DNA repair</keyword>
<keyword evidence="10" id="KW-0239">DNA-directed DNA polymerase</keyword>
<evidence type="ECO:0000256" key="12">
    <source>
        <dbReference type="ARBA" id="ARBA00049244"/>
    </source>
</evidence>
<proteinExistence type="inferred from homology"/>
<dbReference type="Gene3D" id="1.10.150.870">
    <property type="match status" value="1"/>
</dbReference>
<evidence type="ECO:0000256" key="3">
    <source>
        <dbReference type="ARBA" id="ARBA00012417"/>
    </source>
</evidence>
<dbReference type="SUPFAM" id="SSF89550">
    <property type="entry name" value="PHP domain-like"/>
    <property type="match status" value="1"/>
</dbReference>
<dbReference type="InterPro" id="IPR040982">
    <property type="entry name" value="DNA_pol3_finger"/>
</dbReference>
<dbReference type="NCBIfam" id="TIGR00594">
    <property type="entry name" value="polc"/>
    <property type="match status" value="1"/>
</dbReference>
<accession>A0ABW2LBQ1</accession>
<dbReference type="Pfam" id="PF17657">
    <property type="entry name" value="DNA_pol3_finger"/>
    <property type="match status" value="1"/>
</dbReference>
<evidence type="ECO:0000256" key="2">
    <source>
        <dbReference type="ARBA" id="ARBA00007391"/>
    </source>
</evidence>
<evidence type="ECO:0000313" key="15">
    <source>
        <dbReference type="EMBL" id="MFC7338818.1"/>
    </source>
</evidence>
<comment type="catalytic activity">
    <reaction evidence="12">
        <text>DNA(n) + a 2'-deoxyribonucleoside 5'-triphosphate = DNA(n+1) + diphosphate</text>
        <dbReference type="Rhea" id="RHEA:22508"/>
        <dbReference type="Rhea" id="RHEA-COMP:17339"/>
        <dbReference type="Rhea" id="RHEA-COMP:17340"/>
        <dbReference type="ChEBI" id="CHEBI:33019"/>
        <dbReference type="ChEBI" id="CHEBI:61560"/>
        <dbReference type="ChEBI" id="CHEBI:173112"/>
        <dbReference type="EC" id="2.7.7.7"/>
    </reaction>
</comment>
<comment type="subcellular location">
    <subcellularLocation>
        <location evidence="1">Cytoplasm</location>
    </subcellularLocation>
</comment>
<feature type="domain" description="Polymerase/histidinol phosphatase N-terminal" evidence="14">
    <location>
        <begin position="4"/>
        <end position="68"/>
    </location>
</feature>
<evidence type="ECO:0000256" key="1">
    <source>
        <dbReference type="ARBA" id="ARBA00004496"/>
    </source>
</evidence>
<dbReference type="InterPro" id="IPR004013">
    <property type="entry name" value="PHP_dom"/>
</dbReference>
<dbReference type="GO" id="GO:0003887">
    <property type="term" value="F:DNA-directed DNA polymerase activity"/>
    <property type="evidence" value="ECO:0007669"/>
    <property type="project" value="UniProtKB-EC"/>
</dbReference>
<comment type="similarity">
    <text evidence="2">Belongs to the DNA polymerase type-C family. DnaE2 subfamily.</text>
</comment>
<evidence type="ECO:0000256" key="10">
    <source>
        <dbReference type="ARBA" id="ARBA00022932"/>
    </source>
</evidence>
<evidence type="ECO:0000256" key="7">
    <source>
        <dbReference type="ARBA" id="ARBA00022695"/>
    </source>
</evidence>
<evidence type="ECO:0000313" key="16">
    <source>
        <dbReference type="Proteomes" id="UP001596472"/>
    </source>
</evidence>
<name>A0ABW2LBQ1_9BACT</name>
<keyword evidence="7 15" id="KW-0548">Nucleotidyltransferase</keyword>
<comment type="caution">
    <text evidence="15">The sequence shown here is derived from an EMBL/GenBank/DDBJ whole genome shotgun (WGS) entry which is preliminary data.</text>
</comment>
<evidence type="ECO:0000256" key="4">
    <source>
        <dbReference type="ARBA" id="ARBA00017273"/>
    </source>
</evidence>
<dbReference type="InterPro" id="IPR016195">
    <property type="entry name" value="Pol/histidinol_Pase-like"/>
</dbReference>
<dbReference type="InterPro" id="IPR004365">
    <property type="entry name" value="NA-bd_OB_tRNA"/>
</dbReference>
<dbReference type="Pfam" id="PF14579">
    <property type="entry name" value="HHH_6"/>
    <property type="match status" value="1"/>
</dbReference>
<evidence type="ECO:0000256" key="9">
    <source>
        <dbReference type="ARBA" id="ARBA00022763"/>
    </source>
</evidence>
<evidence type="ECO:0000256" key="11">
    <source>
        <dbReference type="ARBA" id="ARBA00023204"/>
    </source>
</evidence>
<dbReference type="Gene3D" id="3.20.20.140">
    <property type="entry name" value="Metal-dependent hydrolases"/>
    <property type="match status" value="1"/>
</dbReference>
<dbReference type="Pfam" id="PF02811">
    <property type="entry name" value="PHP"/>
    <property type="match status" value="1"/>
</dbReference>
<keyword evidence="8" id="KW-0235">DNA replication</keyword>
<keyword evidence="5" id="KW-0963">Cytoplasm</keyword>
<keyword evidence="6 15" id="KW-0808">Transferase</keyword>
<dbReference type="Pfam" id="PF01336">
    <property type="entry name" value="tRNA_anti-codon"/>
    <property type="match status" value="1"/>
</dbReference>
<gene>
    <name evidence="15" type="ORF">ACFQY0_16600</name>
</gene>
<feature type="region of interest" description="Disordered" evidence="13">
    <location>
        <begin position="462"/>
        <end position="506"/>
    </location>
</feature>
<protein>
    <recommendedName>
        <fullName evidence="4">Error-prone DNA polymerase</fullName>
        <ecNumber evidence="3">2.7.7.7</ecNumber>
    </recommendedName>
</protein>
<dbReference type="EC" id="2.7.7.7" evidence="3"/>
<organism evidence="15 16">
    <name type="scientific">Haloferula chungangensis</name>
    <dbReference type="NCBI Taxonomy" id="1048331"/>
    <lineage>
        <taxon>Bacteria</taxon>
        <taxon>Pseudomonadati</taxon>
        <taxon>Verrucomicrobiota</taxon>
        <taxon>Verrucomicrobiia</taxon>
        <taxon>Verrucomicrobiales</taxon>
        <taxon>Verrucomicrobiaceae</taxon>
        <taxon>Haloferula</taxon>
    </lineage>
</organism>